<dbReference type="InterPro" id="IPR003852">
    <property type="entry name" value="Sig_transdc_His_kinase_KdpD_N"/>
</dbReference>
<dbReference type="EMBL" id="PTJC01000006">
    <property type="protein sequence ID" value="PPK86042.1"/>
    <property type="molecule type" value="Genomic_DNA"/>
</dbReference>
<dbReference type="Pfam" id="PF02702">
    <property type="entry name" value="KdpD"/>
    <property type="match status" value="1"/>
</dbReference>
<dbReference type="FunFam" id="3.40.50.300:FF:000483">
    <property type="entry name" value="Sensor histidine kinase KdpD"/>
    <property type="match status" value="1"/>
</dbReference>
<protein>
    <submittedName>
        <fullName evidence="5">Two-component system sensor histidine kinase KdpD</fullName>
    </submittedName>
</protein>
<evidence type="ECO:0000313" key="5">
    <source>
        <dbReference type="EMBL" id="PPK86042.1"/>
    </source>
</evidence>
<dbReference type="AlphaFoldDB" id="A0A2S6I4D5"/>
<keyword evidence="2 5" id="KW-0418">Kinase</keyword>
<name>A0A2S6I4D5_9BACT</name>
<keyword evidence="6" id="KW-1185">Reference proteome</keyword>
<dbReference type="PANTHER" id="PTHR45569">
    <property type="entry name" value="SENSOR PROTEIN KDPD"/>
    <property type="match status" value="1"/>
</dbReference>
<reference evidence="5 6" key="1">
    <citation type="submission" date="2018-02" db="EMBL/GenBank/DDBJ databases">
        <title>Genomic Encyclopedia of Archaeal and Bacterial Type Strains, Phase II (KMG-II): from individual species to whole genera.</title>
        <authorList>
            <person name="Goeker M."/>
        </authorList>
    </citation>
    <scope>NUCLEOTIDE SEQUENCE [LARGE SCALE GENOMIC DNA]</scope>
    <source>
        <strain evidence="5 6">DSM 29526</strain>
    </source>
</reference>
<organism evidence="5 6">
    <name type="scientific">Neolewinella xylanilytica</name>
    <dbReference type="NCBI Taxonomy" id="1514080"/>
    <lineage>
        <taxon>Bacteria</taxon>
        <taxon>Pseudomonadati</taxon>
        <taxon>Bacteroidota</taxon>
        <taxon>Saprospiria</taxon>
        <taxon>Saprospirales</taxon>
        <taxon>Lewinellaceae</taxon>
        <taxon>Neolewinella</taxon>
    </lineage>
</organism>
<dbReference type="GO" id="GO:0000155">
    <property type="term" value="F:phosphorelay sensor kinase activity"/>
    <property type="evidence" value="ECO:0007669"/>
    <property type="project" value="InterPro"/>
</dbReference>
<dbReference type="InterPro" id="IPR027417">
    <property type="entry name" value="P-loop_NTPase"/>
</dbReference>
<keyword evidence="3" id="KW-0902">Two-component regulatory system</keyword>
<gene>
    <name evidence="5" type="ORF">CLV84_2959</name>
</gene>
<comment type="caution">
    <text evidence="5">The sequence shown here is derived from an EMBL/GenBank/DDBJ whole genome shotgun (WGS) entry which is preliminary data.</text>
</comment>
<feature type="domain" description="Signal transduction histidine kinase osmosensitive K+ channel sensor N-terminal" evidence="4">
    <location>
        <begin position="17"/>
        <end position="226"/>
    </location>
</feature>
<dbReference type="GO" id="GO:0005737">
    <property type="term" value="C:cytoplasm"/>
    <property type="evidence" value="ECO:0007669"/>
    <property type="project" value="UniProtKB-ARBA"/>
</dbReference>
<evidence type="ECO:0000256" key="2">
    <source>
        <dbReference type="ARBA" id="ARBA00022777"/>
    </source>
</evidence>
<evidence type="ECO:0000256" key="1">
    <source>
        <dbReference type="ARBA" id="ARBA00022679"/>
    </source>
</evidence>
<keyword evidence="1" id="KW-0808">Transferase</keyword>
<proteinExistence type="predicted"/>
<evidence type="ECO:0000313" key="6">
    <source>
        <dbReference type="Proteomes" id="UP000237662"/>
    </source>
</evidence>
<evidence type="ECO:0000256" key="3">
    <source>
        <dbReference type="ARBA" id="ARBA00023012"/>
    </source>
</evidence>
<dbReference type="Gene3D" id="3.40.50.300">
    <property type="entry name" value="P-loop containing nucleotide triphosphate hydrolases"/>
    <property type="match status" value="1"/>
</dbReference>
<dbReference type="PANTHER" id="PTHR45569:SF1">
    <property type="entry name" value="SENSOR PROTEIN KDPD"/>
    <property type="match status" value="1"/>
</dbReference>
<accession>A0A2S6I4D5</accession>
<sequence length="370" mass="41820">MPDHPTTDFDRLIRRARRGRLKVYIGMIAGVGKTYRMLQEAHALLTKGVDVRIGEVVTHGRAETEALVAGIPVIPPREVFYKSKKLRELDLEAILAAKPEVVLVDELAHTNVPGSRHDKRWRDVLDLIDAGINVITAFNVQHLESLHERVHEITGVEIQESIPDHFLENADEVVNIDLPAEELIQRLRDGKIYRPERVAYALDNFFRADKILHLRDLALRKVAQRVEHKITATSGHPLPPEKFMACISTNYAGGKKILRKAARLSTHYQAEWVALYVQTGREDTVRIDLALQRKLLDNLRWAAEQGATVIKRRGEDVPAVIRAVTESERITTLVIGKPRSTIFKTLMGKNHFKNLLAALEDTDVDIVIVS</sequence>
<dbReference type="RefSeq" id="WP_104420510.1">
    <property type="nucleotide sequence ID" value="NZ_PTJC01000006.1"/>
</dbReference>
<dbReference type="Proteomes" id="UP000237662">
    <property type="component" value="Unassembled WGS sequence"/>
</dbReference>
<dbReference type="GO" id="GO:0005886">
    <property type="term" value="C:plasma membrane"/>
    <property type="evidence" value="ECO:0007669"/>
    <property type="project" value="TreeGrafter"/>
</dbReference>
<evidence type="ECO:0000259" key="4">
    <source>
        <dbReference type="Pfam" id="PF02702"/>
    </source>
</evidence>
<dbReference type="InterPro" id="IPR052023">
    <property type="entry name" value="Histidine_kinase_KdpD"/>
</dbReference>
<dbReference type="OrthoDB" id="9806130at2"/>